<feature type="transmembrane region" description="Helical" evidence="1">
    <location>
        <begin position="34"/>
        <end position="59"/>
    </location>
</feature>
<protein>
    <submittedName>
        <fullName evidence="3">DUF2062 domain-containing protein</fullName>
    </submittedName>
</protein>
<dbReference type="EMBL" id="JAHLKM010000003">
    <property type="protein sequence ID" value="MCQ4332745.1"/>
    <property type="molecule type" value="Genomic_DNA"/>
</dbReference>
<organism evidence="3 4">
    <name type="scientific">Natronomonas aquatica</name>
    <dbReference type="NCBI Taxonomy" id="2841590"/>
    <lineage>
        <taxon>Archaea</taxon>
        <taxon>Methanobacteriati</taxon>
        <taxon>Methanobacteriota</taxon>
        <taxon>Stenosarchaea group</taxon>
        <taxon>Halobacteria</taxon>
        <taxon>Halobacteriales</taxon>
        <taxon>Natronomonadaceae</taxon>
        <taxon>Natronomonas</taxon>
    </lineage>
</organism>
<accession>A0A9R1CRW9</accession>
<keyword evidence="4" id="KW-1185">Reference proteome</keyword>
<evidence type="ECO:0000313" key="3">
    <source>
        <dbReference type="EMBL" id="MCQ4332745.1"/>
    </source>
</evidence>
<dbReference type="PANTHER" id="PTHR40547">
    <property type="entry name" value="SLL0298 PROTEIN"/>
    <property type="match status" value="1"/>
</dbReference>
<gene>
    <name evidence="3" type="ORF">KM295_04405</name>
</gene>
<name>A0A9R1CRW9_9EURY</name>
<dbReference type="InterPro" id="IPR018639">
    <property type="entry name" value="DUF2062"/>
</dbReference>
<feature type="domain" description="DUF2062" evidence="2">
    <location>
        <begin position="13"/>
        <end position="148"/>
    </location>
</feature>
<feature type="transmembrane region" description="Helical" evidence="1">
    <location>
        <begin position="66"/>
        <end position="90"/>
    </location>
</feature>
<comment type="caution">
    <text evidence="3">The sequence shown here is derived from an EMBL/GenBank/DDBJ whole genome shotgun (WGS) entry which is preliminary data.</text>
</comment>
<keyword evidence="1" id="KW-0812">Transmembrane</keyword>
<sequence>MVPGRLIAYRDRVRSTLETAFETEHSPHDVAASFAAGVFITALPTLGTGLLVFVLLAAISDRVCKLALLASVVVLNPAVKWGVYAASFWLGNRILGPVPGISLSGVSLSAGPDIVARLLVGNLVIAVVFTVVGYAVVLRLVLAFRRRELELGDALPEVGSE</sequence>
<reference evidence="3" key="1">
    <citation type="journal article" date="2023" name="Front. Microbiol.">
        <title>Genomic-based phylogenetic and metabolic analyses of the genus Natronomonas, and description of Natronomonas aquatica sp. nov.</title>
        <authorList>
            <person name="Garcia-Roldan A."/>
            <person name="Duran-Viseras A."/>
            <person name="de la Haba R.R."/>
            <person name="Corral P."/>
            <person name="Sanchez-Porro C."/>
            <person name="Ventosa A."/>
        </authorList>
    </citation>
    <scope>NUCLEOTIDE SEQUENCE</scope>
    <source>
        <strain evidence="3">F2-12</strain>
    </source>
</reference>
<dbReference type="RefSeq" id="WP_256028684.1">
    <property type="nucleotide sequence ID" value="NZ_JAHLKM010000003.1"/>
</dbReference>
<dbReference type="AlphaFoldDB" id="A0A9R1CRW9"/>
<keyword evidence="1" id="KW-0472">Membrane</keyword>
<dbReference type="Proteomes" id="UP001139494">
    <property type="component" value="Unassembled WGS sequence"/>
</dbReference>
<evidence type="ECO:0000313" key="4">
    <source>
        <dbReference type="Proteomes" id="UP001139494"/>
    </source>
</evidence>
<dbReference type="PANTHER" id="PTHR40547:SF1">
    <property type="entry name" value="SLL0298 PROTEIN"/>
    <property type="match status" value="1"/>
</dbReference>
<evidence type="ECO:0000259" key="2">
    <source>
        <dbReference type="Pfam" id="PF09835"/>
    </source>
</evidence>
<evidence type="ECO:0000256" key="1">
    <source>
        <dbReference type="SAM" id="Phobius"/>
    </source>
</evidence>
<dbReference type="Pfam" id="PF09835">
    <property type="entry name" value="DUF2062"/>
    <property type="match status" value="1"/>
</dbReference>
<feature type="transmembrane region" description="Helical" evidence="1">
    <location>
        <begin position="114"/>
        <end position="137"/>
    </location>
</feature>
<proteinExistence type="predicted"/>
<keyword evidence="1" id="KW-1133">Transmembrane helix</keyword>